<evidence type="ECO:0000259" key="1">
    <source>
        <dbReference type="Pfam" id="PF00857"/>
    </source>
</evidence>
<dbReference type="PANTHER" id="PTHR43559">
    <property type="entry name" value="HYDROLASE YCAC-RELATED"/>
    <property type="match status" value="1"/>
</dbReference>
<evidence type="ECO:0000313" key="2">
    <source>
        <dbReference type="EMBL" id="MBR0664913.1"/>
    </source>
</evidence>
<evidence type="ECO:0000313" key="3">
    <source>
        <dbReference type="Proteomes" id="UP001196870"/>
    </source>
</evidence>
<dbReference type="InterPro" id="IPR036380">
    <property type="entry name" value="Isochorismatase-like_sf"/>
</dbReference>
<dbReference type="RefSeq" id="WP_211852584.1">
    <property type="nucleotide sequence ID" value="NZ_JAAGBB010000011.1"/>
</dbReference>
<comment type="caution">
    <text evidence="2">The sequence shown here is derived from an EMBL/GenBank/DDBJ whole genome shotgun (WGS) entry which is preliminary data.</text>
</comment>
<dbReference type="Gene3D" id="3.40.50.850">
    <property type="entry name" value="Isochorismatase-like"/>
    <property type="match status" value="1"/>
</dbReference>
<reference evidence="3" key="1">
    <citation type="journal article" date="2021" name="Syst. Appl. Microbiol.">
        <title>Roseomonas hellenica sp. nov., isolated from roots of wild-growing Alkanna tinctoria.</title>
        <authorList>
            <person name="Rat A."/>
            <person name="Naranjo H.D."/>
            <person name="Lebbe L."/>
            <person name="Cnockaert M."/>
            <person name="Krigas N."/>
            <person name="Grigoriadou K."/>
            <person name="Maloupa E."/>
            <person name="Willems A."/>
        </authorList>
    </citation>
    <scope>NUCLEOTIDE SEQUENCE [LARGE SCALE GENOMIC DNA]</scope>
    <source>
        <strain evidence="3">LMG 31523</strain>
    </source>
</reference>
<accession>A0ABS5EXF6</accession>
<protein>
    <submittedName>
        <fullName evidence="2">Isochorismatase family protein</fullName>
    </submittedName>
</protein>
<gene>
    <name evidence="2" type="ORF">GXW71_11165</name>
</gene>
<feature type="domain" description="Isochorismatase-like" evidence="1">
    <location>
        <begin position="10"/>
        <end position="162"/>
    </location>
</feature>
<dbReference type="EMBL" id="JAAGBB010000011">
    <property type="protein sequence ID" value="MBR0664913.1"/>
    <property type="molecule type" value="Genomic_DNA"/>
</dbReference>
<keyword evidence="3" id="KW-1185">Reference proteome</keyword>
<organism evidence="2 3">
    <name type="scientific">Plastoroseomonas hellenica</name>
    <dbReference type="NCBI Taxonomy" id="2687306"/>
    <lineage>
        <taxon>Bacteria</taxon>
        <taxon>Pseudomonadati</taxon>
        <taxon>Pseudomonadota</taxon>
        <taxon>Alphaproteobacteria</taxon>
        <taxon>Acetobacterales</taxon>
        <taxon>Acetobacteraceae</taxon>
        <taxon>Plastoroseomonas</taxon>
    </lineage>
</organism>
<dbReference type="SUPFAM" id="SSF52499">
    <property type="entry name" value="Isochorismatase-like hydrolases"/>
    <property type="match status" value="1"/>
</dbReference>
<dbReference type="Proteomes" id="UP001196870">
    <property type="component" value="Unassembled WGS sequence"/>
</dbReference>
<proteinExistence type="predicted"/>
<dbReference type="Pfam" id="PF00857">
    <property type="entry name" value="Isochorismatase"/>
    <property type="match status" value="1"/>
</dbReference>
<dbReference type="InterPro" id="IPR053152">
    <property type="entry name" value="Hydrolase_YcaC-like"/>
</dbReference>
<dbReference type="InterPro" id="IPR000868">
    <property type="entry name" value="Isochorismatase-like_dom"/>
</dbReference>
<sequence>MSLEIKPDQSVLVLIDHQDGVVRQIKTASEADVRRAVLALAKAANILKLPVVISSSMEDGLTGRIFSELAEALPEAYERRIKRPGLVNAWHQPEFKRAIEKIGRKQVIMAGLTADVCLVFAATSMAEAGYQVHAVMDATGAWSDISEEMARRRMEKAGVVLTAAVSVIAEAIYDFSTPTGAALQELMIKDLVSTIAIPPLSVVKNLVAKALTPDS</sequence>
<name>A0ABS5EXF6_9PROT</name>
<dbReference type="PANTHER" id="PTHR43559:SF3">
    <property type="entry name" value="HYDROLASE YCAC-RELATED"/>
    <property type="match status" value="1"/>
</dbReference>